<accession>A0A2W1P6V2</accession>
<dbReference type="Gene3D" id="3.40.50.10490">
    <property type="entry name" value="Glucose-6-phosphate isomerase like protein, domain 1"/>
    <property type="match status" value="1"/>
</dbReference>
<dbReference type="InterPro" id="IPR035472">
    <property type="entry name" value="RpiR-like_SIS"/>
</dbReference>
<dbReference type="OrthoDB" id="3684496at2"/>
<keyword evidence="2" id="KW-0238">DNA-binding</keyword>
<evidence type="ECO:0000259" key="4">
    <source>
        <dbReference type="PROSITE" id="PS51071"/>
    </source>
</evidence>
<dbReference type="AlphaFoldDB" id="A0A2W1P6V2"/>
<dbReference type="PANTHER" id="PTHR30514:SF1">
    <property type="entry name" value="HTH-TYPE TRANSCRIPTIONAL REGULATOR HEXR-RELATED"/>
    <property type="match status" value="1"/>
</dbReference>
<name>A0A2W1P6V2_PAEXE</name>
<evidence type="ECO:0000313" key="6">
    <source>
        <dbReference type="EMBL" id="PZE22788.1"/>
    </source>
</evidence>
<evidence type="ECO:0000256" key="1">
    <source>
        <dbReference type="ARBA" id="ARBA00023015"/>
    </source>
</evidence>
<dbReference type="Gene3D" id="1.10.10.10">
    <property type="entry name" value="Winged helix-like DNA-binding domain superfamily/Winged helix DNA-binding domain"/>
    <property type="match status" value="1"/>
</dbReference>
<dbReference type="EMBL" id="NHRJ02000001">
    <property type="protein sequence ID" value="PZE22788.1"/>
    <property type="molecule type" value="Genomic_DNA"/>
</dbReference>
<sequence length="289" mass="31813">MEQHLNSIGRPGYLTRIDSVYAQLSQSEKKVADYVSSGAEEIIHLSIAELAERSGSSDSSIIRFCRRLGYKGYQDLKINVAKDVMRPEKQIQEGIELNDSVTAIKQKIYESSVQALHDTLEVLQDDQLEKAIDAIAAARMIEIYGTGASGSVAFDAQHKFLKIGIKTLAYTDVFMQAMSASLLNEQDVLIAISHSGTNLDIIHAAETAREQGATVICITNFSKSPITKVAHITLFTAAPETMFRTDAVASRIAQLMIIDAIYTAVALKHPQRASDSLFKTRNSTTHKRH</sequence>
<protein>
    <submittedName>
        <fullName evidence="6">MurR/RpiR family transcriptional regulator</fullName>
    </submittedName>
</protein>
<feature type="domain" description="SIS" evidence="5">
    <location>
        <begin position="131"/>
        <end position="271"/>
    </location>
</feature>
<dbReference type="Proteomes" id="UP000214746">
    <property type="component" value="Unassembled WGS sequence"/>
</dbReference>
<dbReference type="GO" id="GO:1901135">
    <property type="term" value="P:carbohydrate derivative metabolic process"/>
    <property type="evidence" value="ECO:0007669"/>
    <property type="project" value="InterPro"/>
</dbReference>
<dbReference type="RefSeq" id="WP_089198556.1">
    <property type="nucleotide sequence ID" value="NZ_NHRJ02000001.1"/>
</dbReference>
<keyword evidence="1" id="KW-0805">Transcription regulation</keyword>
<dbReference type="CDD" id="cd05013">
    <property type="entry name" value="SIS_RpiR"/>
    <property type="match status" value="1"/>
</dbReference>
<dbReference type="InterPro" id="IPR046348">
    <property type="entry name" value="SIS_dom_sf"/>
</dbReference>
<dbReference type="InterPro" id="IPR036388">
    <property type="entry name" value="WH-like_DNA-bd_sf"/>
</dbReference>
<dbReference type="SUPFAM" id="SSF53697">
    <property type="entry name" value="SIS domain"/>
    <property type="match status" value="1"/>
</dbReference>
<evidence type="ECO:0000313" key="7">
    <source>
        <dbReference type="Proteomes" id="UP000214746"/>
    </source>
</evidence>
<dbReference type="GO" id="GO:0097367">
    <property type="term" value="F:carbohydrate derivative binding"/>
    <property type="evidence" value="ECO:0007669"/>
    <property type="project" value="InterPro"/>
</dbReference>
<evidence type="ECO:0000256" key="2">
    <source>
        <dbReference type="ARBA" id="ARBA00023125"/>
    </source>
</evidence>
<feature type="domain" description="HTH rpiR-type" evidence="4">
    <location>
        <begin position="11"/>
        <end position="87"/>
    </location>
</feature>
<organism evidence="6 7">
    <name type="scientific">Paenibacillus xerothermodurans</name>
    <dbReference type="NCBI Taxonomy" id="1977292"/>
    <lineage>
        <taxon>Bacteria</taxon>
        <taxon>Bacillati</taxon>
        <taxon>Bacillota</taxon>
        <taxon>Bacilli</taxon>
        <taxon>Bacillales</taxon>
        <taxon>Paenibacillaceae</taxon>
        <taxon>Paenibacillus</taxon>
    </lineage>
</organism>
<dbReference type="PROSITE" id="PS51071">
    <property type="entry name" value="HTH_RPIR"/>
    <property type="match status" value="1"/>
</dbReference>
<dbReference type="SUPFAM" id="SSF46689">
    <property type="entry name" value="Homeodomain-like"/>
    <property type="match status" value="1"/>
</dbReference>
<comment type="caution">
    <text evidence="6">The sequence shown here is derived from an EMBL/GenBank/DDBJ whole genome shotgun (WGS) entry which is preliminary data.</text>
</comment>
<dbReference type="InterPro" id="IPR000281">
    <property type="entry name" value="HTH_RpiR"/>
</dbReference>
<dbReference type="Pfam" id="PF01380">
    <property type="entry name" value="SIS"/>
    <property type="match status" value="1"/>
</dbReference>
<dbReference type="InterPro" id="IPR047640">
    <property type="entry name" value="RpiR-like"/>
</dbReference>
<dbReference type="PROSITE" id="PS51464">
    <property type="entry name" value="SIS"/>
    <property type="match status" value="1"/>
</dbReference>
<keyword evidence="7" id="KW-1185">Reference proteome</keyword>
<evidence type="ECO:0000259" key="5">
    <source>
        <dbReference type="PROSITE" id="PS51464"/>
    </source>
</evidence>
<proteinExistence type="predicted"/>
<dbReference type="GO" id="GO:0003677">
    <property type="term" value="F:DNA binding"/>
    <property type="evidence" value="ECO:0007669"/>
    <property type="project" value="UniProtKB-KW"/>
</dbReference>
<reference evidence="6" key="1">
    <citation type="submission" date="2018-06" db="EMBL/GenBank/DDBJ databases">
        <title>Paenibacillus xerothermodurans sp. nov. an extremely dry heat resistant spore forming bacterium isolated from the soil of Cape Canaveral, Florida.</title>
        <authorList>
            <person name="Seuylemezian A."/>
            <person name="Kaur N."/>
            <person name="Patil P."/>
            <person name="Patil P."/>
            <person name="Mayilraj S."/>
            <person name="Vaishampayan P."/>
        </authorList>
    </citation>
    <scope>NUCLEOTIDE SEQUENCE [LARGE SCALE GENOMIC DNA]</scope>
    <source>
        <strain evidence="6">ATCC 27380</strain>
    </source>
</reference>
<keyword evidence="3" id="KW-0804">Transcription</keyword>
<gene>
    <name evidence="6" type="ORF">CBW46_003230</name>
</gene>
<dbReference type="InterPro" id="IPR001347">
    <property type="entry name" value="SIS_dom"/>
</dbReference>
<dbReference type="GO" id="GO:0003700">
    <property type="term" value="F:DNA-binding transcription factor activity"/>
    <property type="evidence" value="ECO:0007669"/>
    <property type="project" value="InterPro"/>
</dbReference>
<dbReference type="Pfam" id="PF01418">
    <property type="entry name" value="HTH_6"/>
    <property type="match status" value="1"/>
</dbReference>
<dbReference type="PANTHER" id="PTHR30514">
    <property type="entry name" value="GLUCOKINASE"/>
    <property type="match status" value="1"/>
</dbReference>
<dbReference type="InterPro" id="IPR009057">
    <property type="entry name" value="Homeodomain-like_sf"/>
</dbReference>
<evidence type="ECO:0000256" key="3">
    <source>
        <dbReference type="ARBA" id="ARBA00023163"/>
    </source>
</evidence>